<comment type="caution">
    <text evidence="1">The sequence shown here is derived from an EMBL/GenBank/DDBJ whole genome shotgun (WGS) entry which is preliminary data.</text>
</comment>
<name>A0AAN6DD56_PICAN</name>
<dbReference type="AlphaFoldDB" id="A0AAN6DD56"/>
<organism evidence="1 2">
    <name type="scientific">Pichia angusta</name>
    <name type="common">Yeast</name>
    <name type="synonym">Hansenula polymorpha</name>
    <dbReference type="NCBI Taxonomy" id="870730"/>
    <lineage>
        <taxon>Eukaryota</taxon>
        <taxon>Fungi</taxon>
        <taxon>Dikarya</taxon>
        <taxon>Ascomycota</taxon>
        <taxon>Saccharomycotina</taxon>
        <taxon>Pichiomycetes</taxon>
        <taxon>Pichiales</taxon>
        <taxon>Pichiaceae</taxon>
        <taxon>Ogataea</taxon>
    </lineage>
</organism>
<gene>
    <name evidence="1" type="ORF">KL928_004101</name>
</gene>
<dbReference type="EMBL" id="JAHLUX010000008">
    <property type="protein sequence ID" value="KAG7817366.1"/>
    <property type="molecule type" value="Genomic_DNA"/>
</dbReference>
<protein>
    <submittedName>
        <fullName evidence="1">Uncharacterized protein</fullName>
    </submittedName>
</protein>
<evidence type="ECO:0000313" key="2">
    <source>
        <dbReference type="Proteomes" id="UP001196530"/>
    </source>
</evidence>
<dbReference type="GeneID" id="66128152"/>
<evidence type="ECO:0000313" key="1">
    <source>
        <dbReference type="EMBL" id="KAG7817366.1"/>
    </source>
</evidence>
<proteinExistence type="predicted"/>
<accession>A0AAN6DD56</accession>
<dbReference type="RefSeq" id="XP_043058795.1">
    <property type="nucleotide sequence ID" value="XM_043204763.1"/>
</dbReference>
<reference evidence="1" key="1">
    <citation type="journal article" date="2021" name="G3 (Bethesda)">
        <title>Genomic diversity, chromosomal rearrangements, and interspecies hybridization in the ogataea polymorpha species complex.</title>
        <authorList>
            <person name="Hanson S.J."/>
            <person name="Cinneide E.O."/>
            <person name="Salzberg L.I."/>
            <person name="Wolfe K.H."/>
            <person name="McGowan J."/>
            <person name="Fitzpatrick D.A."/>
            <person name="Matlin K."/>
        </authorList>
    </citation>
    <scope>NUCLEOTIDE SEQUENCE</scope>
    <source>
        <strain evidence="1">61-244</strain>
    </source>
</reference>
<sequence length="158" mass="16639">MQTRGSADLLQDTLVRDLAEVCALDFGSNTVQGSSQGVLGGRVHHLGSDTGGVWRPLVENDLVSLAVALADLVLEVVDGESTVVFRQVLDESVVGVLGGGGVDDDLGFGVIELVDDRLELLSEFQVVESLQGLVGNSNTAVRGGSKRTQFLLTYPDLD</sequence>
<dbReference type="Proteomes" id="UP001196530">
    <property type="component" value="Unassembled WGS sequence"/>
</dbReference>